<evidence type="ECO:0000256" key="4">
    <source>
        <dbReference type="ARBA" id="ARBA00023136"/>
    </source>
</evidence>
<sequence>MWIMPKFRALKLAAVAVALSVAALASGCGQSASPESTRLVLGYIGWDENVAVSNLTKLLLEEELGYEEVEMELTDPKAVFERVGDGEMDAFQDVWLPNHSEQLEAVEGDVELLRSWFRGQTKFSLAAPSYMGIDSIAEINETEATRIVGIEPETRIMERIPSEVVEAYDLEQDLVEGPTEGMLTEVERLYTAREPFIFVAWSPHWMNQRYEFEYLEDPKGALGALTQPSELHTIVREDLSSEDPVAYEFMNEVTLTEQQVNTLEDVINTTGDPVEGSRAWLEENREVVQPWVDAAKRAREA</sequence>
<gene>
    <name evidence="7" type="ORF">GBA65_14495</name>
</gene>
<dbReference type="PROSITE" id="PS51257">
    <property type="entry name" value="PROKAR_LIPOPROTEIN"/>
    <property type="match status" value="1"/>
</dbReference>
<dbReference type="GO" id="GO:0031460">
    <property type="term" value="P:glycine betaine transport"/>
    <property type="evidence" value="ECO:0007669"/>
    <property type="project" value="TreeGrafter"/>
</dbReference>
<reference evidence="7 8" key="1">
    <citation type="submission" date="2019-10" db="EMBL/GenBank/DDBJ databases">
        <title>Rubrobacter sp nov SCSIO 52915 isolated from a deep-sea sediment in the South China Sea.</title>
        <authorList>
            <person name="Chen R.W."/>
        </authorList>
    </citation>
    <scope>NUCLEOTIDE SEQUENCE [LARGE SCALE GENOMIC DNA]</scope>
    <source>
        <strain evidence="7 8">SCSIO 52915</strain>
    </source>
</reference>
<dbReference type="AlphaFoldDB" id="A0A6G8PZ68"/>
<keyword evidence="2" id="KW-0813">Transport</keyword>
<proteinExistence type="predicted"/>
<keyword evidence="8" id="KW-1185">Reference proteome</keyword>
<accession>A0A6G8PZ68</accession>
<keyword evidence="4" id="KW-0472">Membrane</keyword>
<evidence type="ECO:0000256" key="3">
    <source>
        <dbReference type="ARBA" id="ARBA00022475"/>
    </source>
</evidence>
<feature type="chain" id="PRO_5039278250" description="ABC-type glycine betaine transport system substrate-binding domain-containing protein" evidence="5">
    <location>
        <begin position="26"/>
        <end position="301"/>
    </location>
</feature>
<dbReference type="SUPFAM" id="SSF53850">
    <property type="entry name" value="Periplasmic binding protein-like II"/>
    <property type="match status" value="1"/>
</dbReference>
<dbReference type="GO" id="GO:0015871">
    <property type="term" value="P:choline transport"/>
    <property type="evidence" value="ECO:0007669"/>
    <property type="project" value="TreeGrafter"/>
</dbReference>
<feature type="signal peptide" evidence="5">
    <location>
        <begin position="1"/>
        <end position="25"/>
    </location>
</feature>
<name>A0A6G8PZ68_9ACTN</name>
<comment type="subcellular location">
    <subcellularLocation>
        <location evidence="1">Cell membrane</location>
    </subcellularLocation>
</comment>
<dbReference type="Gene3D" id="3.40.190.10">
    <property type="entry name" value="Periplasmic binding protein-like II"/>
    <property type="match status" value="1"/>
</dbReference>
<dbReference type="Proteomes" id="UP000502706">
    <property type="component" value="Chromosome"/>
</dbReference>
<dbReference type="InterPro" id="IPR007210">
    <property type="entry name" value="ABC_Gly_betaine_transp_sub-bd"/>
</dbReference>
<dbReference type="EMBL" id="CP045121">
    <property type="protein sequence ID" value="QIN79529.1"/>
    <property type="molecule type" value="Genomic_DNA"/>
</dbReference>
<evidence type="ECO:0000256" key="1">
    <source>
        <dbReference type="ARBA" id="ARBA00004236"/>
    </source>
</evidence>
<dbReference type="GO" id="GO:0005275">
    <property type="term" value="F:amine transmembrane transporter activity"/>
    <property type="evidence" value="ECO:0007669"/>
    <property type="project" value="TreeGrafter"/>
</dbReference>
<evidence type="ECO:0000256" key="2">
    <source>
        <dbReference type="ARBA" id="ARBA00022448"/>
    </source>
</evidence>
<dbReference type="KEGG" id="rmar:GBA65_14495"/>
<dbReference type="RefSeq" id="WP_207955798.1">
    <property type="nucleotide sequence ID" value="NZ_CP045121.1"/>
</dbReference>
<organism evidence="7 8">
    <name type="scientific">Rubrobacter marinus</name>
    <dbReference type="NCBI Taxonomy" id="2653852"/>
    <lineage>
        <taxon>Bacteria</taxon>
        <taxon>Bacillati</taxon>
        <taxon>Actinomycetota</taxon>
        <taxon>Rubrobacteria</taxon>
        <taxon>Rubrobacterales</taxon>
        <taxon>Rubrobacteraceae</taxon>
        <taxon>Rubrobacter</taxon>
    </lineage>
</organism>
<evidence type="ECO:0000256" key="5">
    <source>
        <dbReference type="SAM" id="SignalP"/>
    </source>
</evidence>
<evidence type="ECO:0000259" key="6">
    <source>
        <dbReference type="Pfam" id="PF04069"/>
    </source>
</evidence>
<feature type="domain" description="ABC-type glycine betaine transport system substrate-binding" evidence="6">
    <location>
        <begin position="38"/>
        <end position="283"/>
    </location>
</feature>
<evidence type="ECO:0000313" key="8">
    <source>
        <dbReference type="Proteomes" id="UP000502706"/>
    </source>
</evidence>
<dbReference type="PANTHER" id="PTHR47737">
    <property type="entry name" value="GLYCINE BETAINE/PROLINE BETAINE TRANSPORT SYSTEM PERMEASE PROTEIN PROW"/>
    <property type="match status" value="1"/>
</dbReference>
<dbReference type="GO" id="GO:0015226">
    <property type="term" value="F:carnitine transmembrane transporter activity"/>
    <property type="evidence" value="ECO:0007669"/>
    <property type="project" value="TreeGrafter"/>
</dbReference>
<keyword evidence="3" id="KW-1003">Cell membrane</keyword>
<dbReference type="Gene3D" id="3.40.190.100">
    <property type="entry name" value="Glycine betaine-binding periplasmic protein, domain 2"/>
    <property type="match status" value="1"/>
</dbReference>
<keyword evidence="5" id="KW-0732">Signal</keyword>
<protein>
    <recommendedName>
        <fullName evidence="6">ABC-type glycine betaine transport system substrate-binding domain-containing protein</fullName>
    </recommendedName>
</protein>
<evidence type="ECO:0000313" key="7">
    <source>
        <dbReference type="EMBL" id="QIN79529.1"/>
    </source>
</evidence>
<dbReference type="PANTHER" id="PTHR47737:SF1">
    <property type="entry name" value="GLYCINE BETAINE_PROLINE BETAINE TRANSPORT SYSTEM PERMEASE PROTEIN PROW"/>
    <property type="match status" value="1"/>
</dbReference>
<dbReference type="Pfam" id="PF04069">
    <property type="entry name" value="OpuAC"/>
    <property type="match status" value="1"/>
</dbReference>
<dbReference type="GO" id="GO:0043190">
    <property type="term" value="C:ATP-binding cassette (ABC) transporter complex"/>
    <property type="evidence" value="ECO:0007669"/>
    <property type="project" value="InterPro"/>
</dbReference>